<reference evidence="2" key="1">
    <citation type="submission" date="2014-09" db="EMBL/GenBank/DDBJ databases">
        <authorList>
            <person name="Magalhaes I.L.F."/>
            <person name="Oliveira U."/>
            <person name="Santos F.R."/>
            <person name="Vidigal T.H.D.A."/>
            <person name="Brescovit A.D."/>
            <person name="Santos A.J."/>
        </authorList>
    </citation>
    <scope>NUCLEOTIDE SEQUENCE</scope>
    <source>
        <tissue evidence="2">Shoot tissue taken approximately 20 cm above the soil surface</tissue>
    </source>
</reference>
<feature type="compositionally biased region" description="Basic and acidic residues" evidence="1">
    <location>
        <begin position="367"/>
        <end position="380"/>
    </location>
</feature>
<dbReference type="EMBL" id="GBRH01230806">
    <property type="protein sequence ID" value="JAD67089.1"/>
    <property type="molecule type" value="Transcribed_RNA"/>
</dbReference>
<protein>
    <submittedName>
        <fullName evidence="2">Uncharacterized protein</fullName>
    </submittedName>
</protein>
<proteinExistence type="predicted"/>
<feature type="region of interest" description="Disordered" evidence="1">
    <location>
        <begin position="65"/>
        <end position="85"/>
    </location>
</feature>
<name>A0A0A9BSW3_ARUDO</name>
<organism evidence="2">
    <name type="scientific">Arundo donax</name>
    <name type="common">Giant reed</name>
    <name type="synonym">Donax arundinaceus</name>
    <dbReference type="NCBI Taxonomy" id="35708"/>
    <lineage>
        <taxon>Eukaryota</taxon>
        <taxon>Viridiplantae</taxon>
        <taxon>Streptophyta</taxon>
        <taxon>Embryophyta</taxon>
        <taxon>Tracheophyta</taxon>
        <taxon>Spermatophyta</taxon>
        <taxon>Magnoliopsida</taxon>
        <taxon>Liliopsida</taxon>
        <taxon>Poales</taxon>
        <taxon>Poaceae</taxon>
        <taxon>PACMAD clade</taxon>
        <taxon>Arundinoideae</taxon>
        <taxon>Arundineae</taxon>
        <taxon>Arundo</taxon>
    </lineage>
</organism>
<feature type="region of interest" description="Disordered" evidence="1">
    <location>
        <begin position="360"/>
        <end position="401"/>
    </location>
</feature>
<accession>A0A0A9BSW3</accession>
<evidence type="ECO:0000313" key="2">
    <source>
        <dbReference type="EMBL" id="JAD67089.1"/>
    </source>
</evidence>
<dbReference type="AlphaFoldDB" id="A0A0A9BSW3"/>
<reference evidence="2" key="2">
    <citation type="journal article" date="2015" name="Data Brief">
        <title>Shoot transcriptome of the giant reed, Arundo donax.</title>
        <authorList>
            <person name="Barrero R.A."/>
            <person name="Guerrero F.D."/>
            <person name="Moolhuijzen P."/>
            <person name="Goolsby J.A."/>
            <person name="Tidwell J."/>
            <person name="Bellgard S.E."/>
            <person name="Bellgard M.I."/>
        </authorList>
    </citation>
    <scope>NUCLEOTIDE SEQUENCE</scope>
    <source>
        <tissue evidence="2">Shoot tissue taken approximately 20 cm above the soil surface</tissue>
    </source>
</reference>
<evidence type="ECO:0000256" key="1">
    <source>
        <dbReference type="SAM" id="MobiDB-lite"/>
    </source>
</evidence>
<sequence>MEKAKQIMQNDVPTGMGVASVKSATICSTIADPSQAPVAKMEQFSDGHVEGKSILQLDQMRRIQPAGGTPELVPPTAGDSTNNQTEDVYPQEYPLDVTMAEANLQDIISTPVEDAMTEIMNTSTENVTLEDISDSKVKNGYASIENVEVQETVGPTDNIKLYEKAMAELQECASAPSINGQGTVCRPSVGPEFYMILGVSSLNEQLHKITGASESAGTIEEIMDTRTGNSRGQGMMGQPFNAIGLGETLNISMNKISSMRGDVEPPSCSEQEEPAHAVPWCNELLGAVQTQPENNVVQDGVNAVQNPICGENVEDPIKNGSLNAEVVQKPAAIPAEDLLIEQRIQRCVNPFTGEATDTFVTEESTGDEDHTNPDPNEISKQRKLKNPSHENYQSPFNHRGY</sequence>
<feature type="compositionally biased region" description="Polar residues" evidence="1">
    <location>
        <begin position="389"/>
        <end position="401"/>
    </location>
</feature>